<dbReference type="Proteomes" id="UP000824469">
    <property type="component" value="Unassembled WGS sequence"/>
</dbReference>
<reference evidence="2 3" key="1">
    <citation type="journal article" date="2021" name="Nat. Plants">
        <title>The Taxus genome provides insights into paclitaxel biosynthesis.</title>
        <authorList>
            <person name="Xiong X."/>
            <person name="Gou J."/>
            <person name="Liao Q."/>
            <person name="Li Y."/>
            <person name="Zhou Q."/>
            <person name="Bi G."/>
            <person name="Li C."/>
            <person name="Du R."/>
            <person name="Wang X."/>
            <person name="Sun T."/>
            <person name="Guo L."/>
            <person name="Liang H."/>
            <person name="Lu P."/>
            <person name="Wu Y."/>
            <person name="Zhang Z."/>
            <person name="Ro D.K."/>
            <person name="Shang Y."/>
            <person name="Huang S."/>
            <person name="Yan J."/>
        </authorList>
    </citation>
    <scope>NUCLEOTIDE SEQUENCE [LARGE SCALE GENOMIC DNA]</scope>
    <source>
        <strain evidence="2">Ta-2019</strain>
    </source>
</reference>
<keyword evidence="3" id="KW-1185">Reference proteome</keyword>
<gene>
    <name evidence="2" type="ORF">KI387_032027</name>
</gene>
<evidence type="ECO:0000313" key="3">
    <source>
        <dbReference type="Proteomes" id="UP000824469"/>
    </source>
</evidence>
<feature type="non-terminal residue" evidence="2">
    <location>
        <position position="1"/>
    </location>
</feature>
<name>A0AA38BNC1_TAXCH</name>
<dbReference type="EMBL" id="JAHRHJ020003813">
    <property type="protein sequence ID" value="KAH9287910.1"/>
    <property type="molecule type" value="Genomic_DNA"/>
</dbReference>
<accession>A0AA38BNC1</accession>
<organism evidence="2 3">
    <name type="scientific">Taxus chinensis</name>
    <name type="common">Chinese yew</name>
    <name type="synonym">Taxus wallichiana var. chinensis</name>
    <dbReference type="NCBI Taxonomy" id="29808"/>
    <lineage>
        <taxon>Eukaryota</taxon>
        <taxon>Viridiplantae</taxon>
        <taxon>Streptophyta</taxon>
        <taxon>Embryophyta</taxon>
        <taxon>Tracheophyta</taxon>
        <taxon>Spermatophyta</taxon>
        <taxon>Pinopsida</taxon>
        <taxon>Pinidae</taxon>
        <taxon>Conifers II</taxon>
        <taxon>Cupressales</taxon>
        <taxon>Taxaceae</taxon>
        <taxon>Taxus</taxon>
    </lineage>
</organism>
<dbReference type="OMA" id="MHATICS"/>
<dbReference type="InterPro" id="IPR052160">
    <property type="entry name" value="Gypsy_RT_Integrase-like"/>
</dbReference>
<proteinExistence type="predicted"/>
<feature type="domain" description="Integrase zinc-binding" evidence="1">
    <location>
        <begin position="46"/>
        <end position="100"/>
    </location>
</feature>
<comment type="caution">
    <text evidence="2">The sequence shown here is derived from an EMBL/GenBank/DDBJ whole genome shotgun (WGS) entry which is preliminary data.</text>
</comment>
<evidence type="ECO:0000259" key="1">
    <source>
        <dbReference type="Pfam" id="PF17921"/>
    </source>
</evidence>
<evidence type="ECO:0000313" key="2">
    <source>
        <dbReference type="EMBL" id="KAH9287910.1"/>
    </source>
</evidence>
<sequence>EGVVPEGMKALEKKQLAIRVTPYMLINRDLYKLGRDEVLCKSVLEHERLAIMEEAHGGSAGGHYLGDVTMHKIVMARLWWETLYKDYKDYCKACDHCQRIGKPRKRDEKPLHPIPSTEPFEKWEIDFVGPIAPAVHRTGS</sequence>
<dbReference type="PANTHER" id="PTHR47266">
    <property type="entry name" value="ENDONUCLEASE-RELATED"/>
    <property type="match status" value="1"/>
</dbReference>
<dbReference type="Pfam" id="PF17921">
    <property type="entry name" value="Integrase_H2C2"/>
    <property type="match status" value="1"/>
</dbReference>
<protein>
    <recommendedName>
        <fullName evidence="1">Integrase zinc-binding domain-containing protein</fullName>
    </recommendedName>
</protein>
<feature type="non-terminal residue" evidence="2">
    <location>
        <position position="140"/>
    </location>
</feature>
<dbReference type="InterPro" id="IPR041588">
    <property type="entry name" value="Integrase_H2C2"/>
</dbReference>
<dbReference type="AlphaFoldDB" id="A0AA38BNC1"/>
<dbReference type="Gene3D" id="1.10.340.70">
    <property type="match status" value="1"/>
</dbReference>